<accession>A0A811UW75</accession>
<dbReference type="Pfam" id="PF24700">
    <property type="entry name" value="Vein_beta-barrel"/>
    <property type="match status" value="1"/>
</dbReference>
<dbReference type="EMBL" id="CAJHJT010000034">
    <property type="protein sequence ID" value="CAD7003472.1"/>
    <property type="molecule type" value="Genomic_DNA"/>
</dbReference>
<protein>
    <submittedName>
        <fullName evidence="3">(Mediterranean fruit fly) hypothetical protein</fullName>
    </submittedName>
</protein>
<evidence type="ECO:0000256" key="1">
    <source>
        <dbReference type="SAM" id="MobiDB-lite"/>
    </source>
</evidence>
<dbReference type="OrthoDB" id="6133584at2759"/>
<feature type="region of interest" description="Disordered" evidence="1">
    <location>
        <begin position="497"/>
        <end position="520"/>
    </location>
</feature>
<dbReference type="Proteomes" id="UP000606786">
    <property type="component" value="Unassembled WGS sequence"/>
</dbReference>
<feature type="domain" description="Vein beta-barrel" evidence="2">
    <location>
        <begin position="646"/>
        <end position="766"/>
    </location>
</feature>
<feature type="compositionally biased region" description="Basic residues" evidence="1">
    <location>
        <begin position="401"/>
        <end position="410"/>
    </location>
</feature>
<evidence type="ECO:0000259" key="2">
    <source>
        <dbReference type="Pfam" id="PF24700"/>
    </source>
</evidence>
<feature type="region of interest" description="Disordered" evidence="1">
    <location>
        <begin position="382"/>
        <end position="438"/>
    </location>
</feature>
<feature type="region of interest" description="Disordered" evidence="1">
    <location>
        <begin position="608"/>
        <end position="644"/>
    </location>
</feature>
<feature type="compositionally biased region" description="Basic residues" evidence="1">
    <location>
        <begin position="619"/>
        <end position="644"/>
    </location>
</feature>
<name>A0A811UW75_CERCA</name>
<sequence length="814" mass="91981">MHARVLRKWSLHTKPLMYITMWRLLLFTILLLRLCVSPATCISNTVNRSTAFASATVPVISSASAAVHASAPAAALTMTAMKHTIATPASTTQQSSSQQLSLAPATPETTTAGEDIEESFYIPVDGGDGDKNIYDSRLVQALHVNKASSGINVSDLGHNISNLRDIANSWRSSNSYGSNAGSRIFNSSVVSSSSSRGAGERQQLNQQESKAASTLYADNKAYAYYRSAAKQATVDSRQLLSKPRAESRATLTPALAAAVLHPHFSVHGIVNDDNIANDDDTELIDEDDGDDDAEEEAEGYGLTGDVGEHAIYEDDVSDRQQHKQHQQHKVPNNMNSHIINLLNTYKRNNHNNNCTSNQINPNLQTQLQQQYHLENTHAVTASAQREETTASSVALKEHNSGRRTFKARRHVSTEERRRWLTRQQHQQERHRFSNSIQSSPTSIPLPIAAYPTKKVFQLVNGKNLTRIVHLFPPTRYHIAAYEIPSSLPYRGELTEQQRRMLQHQHEQQLQQDQAARSRRDSRIFGLAQSLNGGAGSAFHGLEQSPQSVIGQGLAEQQQFQRLERSKSAGGSNWQQMSDDMFQRQSYSTQQQRQQYQKYHQHYHKQYQNNNEQPDVGGHRNTHSHIHPNNKHNHRQRQRKRPRRYCSARDPAQLAFEAPIVFEGKITSMSPDRRHNFAATVQVLNAYKQQIGFQVKREQFVRLQFAYINSSGECDIYREQLRPRGLVRDDELDLQRTYIFFVQQIDLRNFTILGQPIRKTRRVVEAVKDAVSENYVHTGGMKGDFFRLSTFNGGSRQNFATSIKTDSNYTNNNDS</sequence>
<evidence type="ECO:0000313" key="4">
    <source>
        <dbReference type="Proteomes" id="UP000606786"/>
    </source>
</evidence>
<feature type="compositionally biased region" description="Basic and acidic residues" evidence="1">
    <location>
        <begin position="497"/>
        <end position="506"/>
    </location>
</feature>
<gene>
    <name evidence="3" type="ORF">CCAP1982_LOCUS11925</name>
</gene>
<feature type="region of interest" description="Disordered" evidence="1">
    <location>
        <begin position="555"/>
        <end position="574"/>
    </location>
</feature>
<reference evidence="3" key="1">
    <citation type="submission" date="2020-11" db="EMBL/GenBank/DDBJ databases">
        <authorList>
            <person name="Whitehead M."/>
        </authorList>
    </citation>
    <scope>NUCLEOTIDE SEQUENCE</scope>
    <source>
        <strain evidence="3">EGII</strain>
    </source>
</reference>
<keyword evidence="4" id="KW-1185">Reference proteome</keyword>
<dbReference type="InterPro" id="IPR057777">
    <property type="entry name" value="Beta-barrel_vein"/>
</dbReference>
<proteinExistence type="predicted"/>
<feature type="region of interest" description="Disordered" evidence="1">
    <location>
        <begin position="89"/>
        <end position="118"/>
    </location>
</feature>
<evidence type="ECO:0000313" key="3">
    <source>
        <dbReference type="EMBL" id="CAD7003472.1"/>
    </source>
</evidence>
<feature type="region of interest" description="Disordered" evidence="1">
    <location>
        <begin position="190"/>
        <end position="210"/>
    </location>
</feature>
<organism evidence="3 4">
    <name type="scientific">Ceratitis capitata</name>
    <name type="common">Mediterranean fruit fly</name>
    <name type="synonym">Tephritis capitata</name>
    <dbReference type="NCBI Taxonomy" id="7213"/>
    <lineage>
        <taxon>Eukaryota</taxon>
        <taxon>Metazoa</taxon>
        <taxon>Ecdysozoa</taxon>
        <taxon>Arthropoda</taxon>
        <taxon>Hexapoda</taxon>
        <taxon>Insecta</taxon>
        <taxon>Pterygota</taxon>
        <taxon>Neoptera</taxon>
        <taxon>Endopterygota</taxon>
        <taxon>Diptera</taxon>
        <taxon>Brachycera</taxon>
        <taxon>Muscomorpha</taxon>
        <taxon>Tephritoidea</taxon>
        <taxon>Tephritidae</taxon>
        <taxon>Ceratitis</taxon>
        <taxon>Ceratitis</taxon>
    </lineage>
</organism>
<feature type="compositionally biased region" description="Low complexity" evidence="1">
    <location>
        <begin position="89"/>
        <end position="112"/>
    </location>
</feature>
<comment type="caution">
    <text evidence="3">The sequence shown here is derived from an EMBL/GenBank/DDBJ whole genome shotgun (WGS) entry which is preliminary data.</text>
</comment>
<dbReference type="AlphaFoldDB" id="A0A811UW75"/>